<dbReference type="OrthoDB" id="9818734at2"/>
<evidence type="ECO:0000313" key="2">
    <source>
        <dbReference type="Proteomes" id="UP000199400"/>
    </source>
</evidence>
<dbReference type="RefSeq" id="WP_096332176.1">
    <property type="nucleotide sequence ID" value="NZ_FOMX01000027.1"/>
</dbReference>
<reference evidence="2" key="1">
    <citation type="submission" date="2016-10" db="EMBL/GenBank/DDBJ databases">
        <authorList>
            <person name="Varghese N."/>
            <person name="Submissions S."/>
        </authorList>
    </citation>
    <scope>NUCLEOTIDE SEQUENCE [LARGE SCALE GENOMIC DNA]</scope>
    <source>
        <strain evidence="2">ATCC 25963</strain>
    </source>
</reference>
<keyword evidence="2" id="KW-1185">Reference proteome</keyword>
<organism evidence="1 2">
    <name type="scientific">Nannocystis exedens</name>
    <dbReference type="NCBI Taxonomy" id="54"/>
    <lineage>
        <taxon>Bacteria</taxon>
        <taxon>Pseudomonadati</taxon>
        <taxon>Myxococcota</taxon>
        <taxon>Polyangia</taxon>
        <taxon>Nannocystales</taxon>
        <taxon>Nannocystaceae</taxon>
        <taxon>Nannocystis</taxon>
    </lineage>
</organism>
<proteinExistence type="predicted"/>
<accession>A0A1I2FMD3</accession>
<dbReference type="EMBL" id="FOMX01000027">
    <property type="protein sequence ID" value="SFF05760.1"/>
    <property type="molecule type" value="Genomic_DNA"/>
</dbReference>
<sequence length="431" mass="44997">MRARPAPGVPLVLAPLIPLLLAPVGCASAVCSKVRADREAFTRRAPAPGPHLALAVPYATLSQSVQRSLADLPQVRLPLPDLGPVDLGSLAVAIRSVAFRPAPAGSVGARVTVALLHQGKPVTALELDAVVAPRLDPQAGSVHLRLGAADLREVRPSLPPAERKRFAEFLLSLVPGAARALVGREQVEALAEAFLRELVGGRWPQIRDGMLQGTDDLVDVEIDLGDVPLTKIELKSGAADLEVWAHAALPAAALSSGTARPAGSDARLVGLRMSGGVAAALANRAMASGQIPARYNRDGAPDPRGELLAGVDWRAGERPLKVHAWSTEGTCARLSFGGTPKVAARGGELAVDVADGTLEEVTGSLRVRAAVWFSGLGRQTFAVSESIADAIEFEILGVDYRARVVTAAVSRAELEFSLALAEAPQPATPRR</sequence>
<gene>
    <name evidence="1" type="ORF">SAMN02745121_06693</name>
</gene>
<evidence type="ECO:0000313" key="1">
    <source>
        <dbReference type="EMBL" id="SFF05760.1"/>
    </source>
</evidence>
<dbReference type="AlphaFoldDB" id="A0A1I2FMD3"/>
<name>A0A1I2FMD3_9BACT</name>
<dbReference type="Proteomes" id="UP000199400">
    <property type="component" value="Unassembled WGS sequence"/>
</dbReference>
<protein>
    <submittedName>
        <fullName evidence="1">Uncharacterized protein</fullName>
    </submittedName>
</protein>